<dbReference type="KEGG" id="thf:MA03_08270"/>
<proteinExistence type="predicted"/>
<dbReference type="EMBL" id="CP009961">
    <property type="protein sequence ID" value="AKG39220.1"/>
    <property type="molecule type" value="Genomic_DNA"/>
</dbReference>
<accession>A0A0F7FIH7</accession>
<evidence type="ECO:0000313" key="2">
    <source>
        <dbReference type="Proteomes" id="UP000067434"/>
    </source>
</evidence>
<gene>
    <name evidence="1" type="ORF">MA03_08270</name>
</gene>
<dbReference type="SUPFAM" id="SSF103486">
    <property type="entry name" value="V-type ATP synthase subunit C"/>
    <property type="match status" value="1"/>
</dbReference>
<keyword evidence="2" id="KW-1185">Reference proteome</keyword>
<reference evidence="1 2" key="1">
    <citation type="journal article" date="2015" name="Stand. Genomic Sci.">
        <title>Complete genome sequence of and proposal of Thermofilum uzonense sp. nov. a novel hyperthermophilic crenarchaeon and emended description of the genus Thermofilum.</title>
        <authorList>
            <person name="Toshchakov S.V."/>
            <person name="Korzhenkov A.A."/>
            <person name="Samarov N.I."/>
            <person name="Mazunin I.O."/>
            <person name="Mozhey O.I."/>
            <person name="Shmyr I.S."/>
            <person name="Derbikova K.S."/>
            <person name="Taranov E.A."/>
            <person name="Dominova I.N."/>
            <person name="Bonch-Osmolovskaya E.A."/>
            <person name="Patrushev M.V."/>
            <person name="Podosokorskaya O.A."/>
            <person name="Kublanov I.V."/>
        </authorList>
    </citation>
    <scope>NUCLEOTIDE SEQUENCE [LARGE SCALE GENOMIC DNA]</scope>
    <source>
        <strain evidence="1 2">1807-2</strain>
    </source>
</reference>
<evidence type="ECO:0000313" key="1">
    <source>
        <dbReference type="EMBL" id="AKG39220.1"/>
    </source>
</evidence>
<organism evidence="1 2">
    <name type="scientific">Infirmifilum uzonense</name>
    <dbReference type="NCBI Taxonomy" id="1550241"/>
    <lineage>
        <taxon>Archaea</taxon>
        <taxon>Thermoproteota</taxon>
        <taxon>Thermoprotei</taxon>
        <taxon>Thermofilales</taxon>
        <taxon>Thermofilaceae</taxon>
        <taxon>Infirmifilum</taxon>
    </lineage>
</organism>
<protein>
    <recommendedName>
        <fullName evidence="3">V-type ATP synthase subunit C</fullName>
    </recommendedName>
</protein>
<dbReference type="AlphaFoldDB" id="A0A0F7FIH7"/>
<dbReference type="OrthoDB" id="31330at2157"/>
<sequence length="295" mass="34049">METYAAVRAHGLKSRLLSRGDYEDILKGEKKLSDFKDYSSILDTDALDAKLEKIYRVYVSRLETISKAGPEISGFVLALLDKLEVENIKIHLRYILGAQRPVIYYPYGRHLGPAKLSTIKTEGMLWEALSRTVYQAPPSPNFTTPLESERELLLDLLYYNYLLRKVEELKVSNDSKEALQNLIREELEKKILVWSRVIDSSIIYKLASSLRFRVRIPGIPDDWKNLKTTELMQNVEMSLLKDIEVKISLRFPVSIGFVYYYNALAFLEARNLEKIIIGKELGFPEEVILRNLILV</sequence>
<dbReference type="InterPro" id="IPR036079">
    <property type="entry name" value="ATPase_csu/dsu_sf"/>
</dbReference>
<dbReference type="GO" id="GO:0046961">
    <property type="term" value="F:proton-transporting ATPase activity, rotational mechanism"/>
    <property type="evidence" value="ECO:0007669"/>
    <property type="project" value="InterPro"/>
</dbReference>
<dbReference type="STRING" id="1550241.MA03_08270"/>
<dbReference type="HOGENOM" id="CLU_945341_0_0_2"/>
<dbReference type="Proteomes" id="UP000067434">
    <property type="component" value="Chromosome"/>
</dbReference>
<evidence type="ECO:0008006" key="3">
    <source>
        <dbReference type="Google" id="ProtNLM"/>
    </source>
</evidence>
<dbReference type="PATRIC" id="fig|1550241.5.peg.1710"/>
<dbReference type="InterPro" id="IPR002843">
    <property type="entry name" value="ATPase_V0-cplx_csu/dsu"/>
</dbReference>
<dbReference type="GeneID" id="25402219"/>
<dbReference type="Pfam" id="PF01992">
    <property type="entry name" value="vATP-synt_AC39"/>
    <property type="match status" value="1"/>
</dbReference>
<name>A0A0F7FIH7_9CREN</name>
<dbReference type="RefSeq" id="WP_052884786.1">
    <property type="nucleotide sequence ID" value="NZ_CP009961.1"/>
</dbReference>